<dbReference type="EMBL" id="JAFBCV010000001">
    <property type="protein sequence ID" value="MBM7837289.1"/>
    <property type="molecule type" value="Genomic_DNA"/>
</dbReference>
<organism evidence="2 3">
    <name type="scientific">Shouchella xiaoxiensis</name>
    <dbReference type="NCBI Taxonomy" id="766895"/>
    <lineage>
        <taxon>Bacteria</taxon>
        <taxon>Bacillati</taxon>
        <taxon>Bacillota</taxon>
        <taxon>Bacilli</taxon>
        <taxon>Bacillales</taxon>
        <taxon>Bacillaceae</taxon>
        <taxon>Shouchella</taxon>
    </lineage>
</organism>
<sequence length="47" mass="4973">MGLAWVADFFFRQSIATILSIPAAIIAIVIALVAAKKASDGIEEVLK</sequence>
<evidence type="ECO:0000313" key="3">
    <source>
        <dbReference type="Proteomes" id="UP001179280"/>
    </source>
</evidence>
<feature type="transmembrane region" description="Helical" evidence="1">
    <location>
        <begin position="15"/>
        <end position="35"/>
    </location>
</feature>
<dbReference type="RefSeq" id="WP_204464190.1">
    <property type="nucleotide sequence ID" value="NZ_JAFBCV010000001.1"/>
</dbReference>
<protein>
    <submittedName>
        <fullName evidence="2">Uncharacterized protein</fullName>
    </submittedName>
</protein>
<evidence type="ECO:0000256" key="1">
    <source>
        <dbReference type="SAM" id="Phobius"/>
    </source>
</evidence>
<keyword evidence="1" id="KW-0812">Transmembrane</keyword>
<comment type="caution">
    <text evidence="2">The sequence shown here is derived from an EMBL/GenBank/DDBJ whole genome shotgun (WGS) entry which is preliminary data.</text>
</comment>
<keyword evidence="3" id="KW-1185">Reference proteome</keyword>
<evidence type="ECO:0000313" key="2">
    <source>
        <dbReference type="EMBL" id="MBM7837289.1"/>
    </source>
</evidence>
<keyword evidence="1" id="KW-0472">Membrane</keyword>
<gene>
    <name evidence="2" type="ORF">JOC54_000520</name>
</gene>
<accession>A0ABS2SP32</accession>
<keyword evidence="1" id="KW-1133">Transmembrane helix</keyword>
<reference evidence="2" key="1">
    <citation type="submission" date="2021-01" db="EMBL/GenBank/DDBJ databases">
        <title>Genomic Encyclopedia of Type Strains, Phase IV (KMG-IV): sequencing the most valuable type-strain genomes for metagenomic binning, comparative biology and taxonomic classification.</title>
        <authorList>
            <person name="Goeker M."/>
        </authorList>
    </citation>
    <scope>NUCLEOTIDE SEQUENCE</scope>
    <source>
        <strain evidence="2">DSM 21943</strain>
    </source>
</reference>
<name>A0ABS2SP32_9BACI</name>
<proteinExistence type="predicted"/>
<dbReference type="Proteomes" id="UP001179280">
    <property type="component" value="Unassembled WGS sequence"/>
</dbReference>